<feature type="chain" id="PRO_5047369767" evidence="1">
    <location>
        <begin position="19"/>
        <end position="119"/>
    </location>
</feature>
<dbReference type="Proteomes" id="UP001196565">
    <property type="component" value="Unassembled WGS sequence"/>
</dbReference>
<evidence type="ECO:0000313" key="2">
    <source>
        <dbReference type="EMBL" id="MBW6396693.1"/>
    </source>
</evidence>
<evidence type="ECO:0000313" key="3">
    <source>
        <dbReference type="Proteomes" id="UP001196565"/>
    </source>
</evidence>
<dbReference type="EMBL" id="JAHYBZ010000001">
    <property type="protein sequence ID" value="MBW6396693.1"/>
    <property type="molecule type" value="Genomic_DNA"/>
</dbReference>
<gene>
    <name evidence="2" type="ORF">KPL78_02490</name>
</gene>
<sequence length="119" mass="12975">MRRLLVLALLMAPLPAAAQGWVPMQTAKLQALDKVTARITILEARVGTPITFGALTIDVRACQARPPDEVPDAAAWMEVTDSRARPGAPPAFRGWMFANAPGVSMLEHPVYDLRVLECR</sequence>
<protein>
    <submittedName>
        <fullName evidence="2">DUF2155 domain-containing protein</fullName>
    </submittedName>
</protein>
<feature type="signal peptide" evidence="1">
    <location>
        <begin position="1"/>
        <end position="18"/>
    </location>
</feature>
<name>A0ABS7A341_9PROT</name>
<dbReference type="RefSeq" id="WP_219761155.1">
    <property type="nucleotide sequence ID" value="NZ_JAHYBZ010000001.1"/>
</dbReference>
<dbReference type="Pfam" id="PF09923">
    <property type="entry name" value="DUF2155"/>
    <property type="match status" value="1"/>
</dbReference>
<keyword evidence="1" id="KW-0732">Signal</keyword>
<keyword evidence="3" id="KW-1185">Reference proteome</keyword>
<accession>A0ABS7A341</accession>
<comment type="caution">
    <text evidence="2">The sequence shown here is derived from an EMBL/GenBank/DDBJ whole genome shotgun (WGS) entry which is preliminary data.</text>
</comment>
<proteinExistence type="predicted"/>
<dbReference type="InterPro" id="IPR019225">
    <property type="entry name" value="DUF2155"/>
</dbReference>
<reference evidence="2 3" key="1">
    <citation type="submission" date="2021-07" db="EMBL/GenBank/DDBJ databases">
        <authorList>
            <person name="So Y."/>
        </authorList>
    </citation>
    <scope>NUCLEOTIDE SEQUENCE [LARGE SCALE GENOMIC DNA]</scope>
    <source>
        <strain evidence="2 3">HJA6</strain>
    </source>
</reference>
<organism evidence="2 3">
    <name type="scientific">Roseomonas alba</name>
    <dbReference type="NCBI Taxonomy" id="2846776"/>
    <lineage>
        <taxon>Bacteria</taxon>
        <taxon>Pseudomonadati</taxon>
        <taxon>Pseudomonadota</taxon>
        <taxon>Alphaproteobacteria</taxon>
        <taxon>Acetobacterales</taxon>
        <taxon>Roseomonadaceae</taxon>
        <taxon>Roseomonas</taxon>
    </lineage>
</organism>
<evidence type="ECO:0000256" key="1">
    <source>
        <dbReference type="SAM" id="SignalP"/>
    </source>
</evidence>